<dbReference type="EMBL" id="FNKH01000002">
    <property type="protein sequence ID" value="SDQ38292.1"/>
    <property type="molecule type" value="Genomic_DNA"/>
</dbReference>
<sequence length="275" mass="27740">MTTDASTDEEFLRQLLDESDVPSSDTLQDSLLELRAAGSVPAAPPSAELAAFLSPKVIPLRPRRRAAKGALIGVAVAAATGLGVTGVAAASPEFRSAADQTVQQVASFFNNDDGGSPVQQTTSVNPGQDDSEGTDADTGNERRTPAEDSDTGSAGSRSGEVGDAGKPLETGESGTGSAGTSGSGASPSGKHDGATRSEGVPSLDGRPNQDGVQPNLPVPELPGDKVLPKNLDDQPGEDKLPLPAEPKPPAVPQKTDPAAIPDVPVLPDSAVDGSR</sequence>
<evidence type="ECO:0000256" key="2">
    <source>
        <dbReference type="SAM" id="Phobius"/>
    </source>
</evidence>
<evidence type="ECO:0000313" key="3">
    <source>
        <dbReference type="EMBL" id="SDQ38292.1"/>
    </source>
</evidence>
<gene>
    <name evidence="3" type="ORF">SAMN04489742_0898</name>
</gene>
<feature type="transmembrane region" description="Helical" evidence="2">
    <location>
        <begin position="70"/>
        <end position="90"/>
    </location>
</feature>
<organism evidence="3 4">
    <name type="scientific">Crystallibacter crystallopoietes</name>
    <dbReference type="NCBI Taxonomy" id="37928"/>
    <lineage>
        <taxon>Bacteria</taxon>
        <taxon>Bacillati</taxon>
        <taxon>Actinomycetota</taxon>
        <taxon>Actinomycetes</taxon>
        <taxon>Micrococcales</taxon>
        <taxon>Micrococcaceae</taxon>
        <taxon>Crystallibacter</taxon>
    </lineage>
</organism>
<dbReference type="STRING" id="37928.SAMN04489742_0898"/>
<dbReference type="RefSeq" id="WP_074699407.1">
    <property type="nucleotide sequence ID" value="NZ_CP018863.1"/>
</dbReference>
<dbReference type="AlphaFoldDB" id="A0A1H1AF44"/>
<feature type="region of interest" description="Disordered" evidence="1">
    <location>
        <begin position="105"/>
        <end position="275"/>
    </location>
</feature>
<accession>A0A1H1AF44</accession>
<proteinExistence type="predicted"/>
<keyword evidence="2" id="KW-0472">Membrane</keyword>
<evidence type="ECO:0008006" key="5">
    <source>
        <dbReference type="Google" id="ProtNLM"/>
    </source>
</evidence>
<feature type="region of interest" description="Disordered" evidence="1">
    <location>
        <begin position="1"/>
        <end position="24"/>
    </location>
</feature>
<feature type="compositionally biased region" description="Polar residues" evidence="1">
    <location>
        <begin position="117"/>
        <end position="128"/>
    </location>
</feature>
<dbReference type="Proteomes" id="UP000181917">
    <property type="component" value="Unassembled WGS sequence"/>
</dbReference>
<protein>
    <recommendedName>
        <fullName evidence="5">Anti-sigma-D factor RsdA to sigma factor binding region</fullName>
    </recommendedName>
</protein>
<name>A0A1H1AF44_9MICC</name>
<keyword evidence="2" id="KW-1133">Transmembrane helix</keyword>
<dbReference type="KEGG" id="acry:AC20117_12830"/>
<keyword evidence="2" id="KW-0812">Transmembrane</keyword>
<evidence type="ECO:0000256" key="1">
    <source>
        <dbReference type="SAM" id="MobiDB-lite"/>
    </source>
</evidence>
<reference evidence="3 4" key="1">
    <citation type="submission" date="2016-10" db="EMBL/GenBank/DDBJ databases">
        <authorList>
            <person name="de Groot N.N."/>
        </authorList>
    </citation>
    <scope>NUCLEOTIDE SEQUENCE [LARGE SCALE GENOMIC DNA]</scope>
    <source>
        <strain evidence="3 4">DSM 20117</strain>
    </source>
</reference>
<feature type="compositionally biased region" description="Gly residues" evidence="1">
    <location>
        <begin position="173"/>
        <end position="182"/>
    </location>
</feature>
<feature type="compositionally biased region" description="Basic and acidic residues" evidence="1">
    <location>
        <begin position="222"/>
        <end position="240"/>
    </location>
</feature>
<keyword evidence="4" id="KW-1185">Reference proteome</keyword>
<dbReference type="OrthoDB" id="9956949at2"/>
<evidence type="ECO:0000313" key="4">
    <source>
        <dbReference type="Proteomes" id="UP000181917"/>
    </source>
</evidence>